<dbReference type="Proteomes" id="UP000637788">
    <property type="component" value="Unassembled WGS sequence"/>
</dbReference>
<evidence type="ECO:0000313" key="2">
    <source>
        <dbReference type="Proteomes" id="UP000637788"/>
    </source>
</evidence>
<organism evidence="1 2">
    <name type="scientific">Streptomyces flaveus</name>
    <dbReference type="NCBI Taxonomy" id="66370"/>
    <lineage>
        <taxon>Bacteria</taxon>
        <taxon>Bacillati</taxon>
        <taxon>Actinomycetota</taxon>
        <taxon>Actinomycetes</taxon>
        <taxon>Kitasatosporales</taxon>
        <taxon>Streptomycetaceae</taxon>
        <taxon>Streptomyces</taxon>
        <taxon>Streptomyces aurantiacus group</taxon>
    </lineage>
</organism>
<dbReference type="AlphaFoldDB" id="A0A917VP15"/>
<evidence type="ECO:0000313" key="1">
    <source>
        <dbReference type="EMBL" id="GGL04344.1"/>
    </source>
</evidence>
<accession>A0A917VP15</accession>
<name>A0A917VP15_9ACTN</name>
<protein>
    <submittedName>
        <fullName evidence="1">Uncharacterized protein</fullName>
    </submittedName>
</protein>
<sequence>MNRSAQGAQLAHRMLECEPEEFTFRDTGDNRAQQSQPCVHAADLIVLISVKTTLRRILTLIPGRRHRVSTAVKVKGVG</sequence>
<reference evidence="1" key="1">
    <citation type="journal article" date="2014" name="Int. J. Syst. Evol. Microbiol.">
        <title>Complete genome sequence of Corynebacterium casei LMG S-19264T (=DSM 44701T), isolated from a smear-ripened cheese.</title>
        <authorList>
            <consortium name="US DOE Joint Genome Institute (JGI-PGF)"/>
            <person name="Walter F."/>
            <person name="Albersmeier A."/>
            <person name="Kalinowski J."/>
            <person name="Ruckert C."/>
        </authorList>
    </citation>
    <scope>NUCLEOTIDE SEQUENCE</scope>
    <source>
        <strain evidence="1">JCM 3035</strain>
    </source>
</reference>
<keyword evidence="2" id="KW-1185">Reference proteome</keyword>
<proteinExistence type="predicted"/>
<gene>
    <name evidence="1" type="ORF">GCM10010094_76480</name>
</gene>
<dbReference type="EMBL" id="BMPQ01000030">
    <property type="protein sequence ID" value="GGL04344.1"/>
    <property type="molecule type" value="Genomic_DNA"/>
</dbReference>
<comment type="caution">
    <text evidence="1">The sequence shown here is derived from an EMBL/GenBank/DDBJ whole genome shotgun (WGS) entry which is preliminary data.</text>
</comment>
<reference evidence="1" key="2">
    <citation type="submission" date="2020-09" db="EMBL/GenBank/DDBJ databases">
        <authorList>
            <person name="Sun Q."/>
            <person name="Ohkuma M."/>
        </authorList>
    </citation>
    <scope>NUCLEOTIDE SEQUENCE</scope>
    <source>
        <strain evidence="1">JCM 3035</strain>
    </source>
</reference>